<dbReference type="EMBL" id="BARW01041583">
    <property type="protein sequence ID" value="GAJ16940.1"/>
    <property type="molecule type" value="Genomic_DNA"/>
</dbReference>
<name>X1VY41_9ZZZZ</name>
<protein>
    <submittedName>
        <fullName evidence="1">Uncharacterized protein</fullName>
    </submittedName>
</protein>
<evidence type="ECO:0000313" key="1">
    <source>
        <dbReference type="EMBL" id="GAJ16940.1"/>
    </source>
</evidence>
<gene>
    <name evidence="1" type="ORF">S12H4_62176</name>
</gene>
<sequence>MNLVKGSPCDFLVVGYDCRFTYEKICAGLDAILRGAKFIVCNRESNFPIEDGHVLP</sequence>
<reference evidence="1" key="1">
    <citation type="journal article" date="2014" name="Front. Microbiol.">
        <title>High frequency of phylogenetically diverse reductive dehalogenase-homologous genes in deep subseafloor sedimentary metagenomes.</title>
        <authorList>
            <person name="Kawai M."/>
            <person name="Futagami T."/>
            <person name="Toyoda A."/>
            <person name="Takaki Y."/>
            <person name="Nishi S."/>
            <person name="Hori S."/>
            <person name="Arai W."/>
            <person name="Tsubouchi T."/>
            <person name="Morono Y."/>
            <person name="Uchiyama I."/>
            <person name="Ito T."/>
            <person name="Fujiyama A."/>
            <person name="Inagaki F."/>
            <person name="Takami H."/>
        </authorList>
    </citation>
    <scope>NUCLEOTIDE SEQUENCE</scope>
    <source>
        <strain evidence="1">Expedition CK06-06</strain>
    </source>
</reference>
<feature type="non-terminal residue" evidence="1">
    <location>
        <position position="56"/>
    </location>
</feature>
<accession>X1VY41</accession>
<comment type="caution">
    <text evidence="1">The sequence shown here is derived from an EMBL/GenBank/DDBJ whole genome shotgun (WGS) entry which is preliminary data.</text>
</comment>
<organism evidence="1">
    <name type="scientific">marine sediment metagenome</name>
    <dbReference type="NCBI Taxonomy" id="412755"/>
    <lineage>
        <taxon>unclassified sequences</taxon>
        <taxon>metagenomes</taxon>
        <taxon>ecological metagenomes</taxon>
    </lineage>
</organism>
<dbReference type="InterPro" id="IPR023214">
    <property type="entry name" value="HAD_sf"/>
</dbReference>
<proteinExistence type="predicted"/>
<dbReference type="AlphaFoldDB" id="X1VY41"/>
<dbReference type="Gene3D" id="3.40.50.1000">
    <property type="entry name" value="HAD superfamily/HAD-like"/>
    <property type="match status" value="1"/>
</dbReference>